<dbReference type="Proteomes" id="UP001375743">
    <property type="component" value="Unassembled WGS sequence"/>
</dbReference>
<dbReference type="RefSeq" id="WP_418158090.1">
    <property type="nucleotide sequence ID" value="NZ_JBBLZC010000002.1"/>
</dbReference>
<protein>
    <submittedName>
        <fullName evidence="1">HPF/RaiA family ribosome-associated protein</fullName>
    </submittedName>
</protein>
<reference evidence="1 2" key="1">
    <citation type="submission" date="2024-01" db="EMBL/GenBank/DDBJ databases">
        <title>Multi-omics insights into the function and evolution of sodium benzoate biodegradation pathways in Benzoatithermus flavus gen. nov., sp. nov. from hot spring.</title>
        <authorList>
            <person name="Hu C.-J."/>
            <person name="Li W.-J."/>
        </authorList>
    </citation>
    <scope>NUCLEOTIDE SEQUENCE [LARGE SCALE GENOMIC DNA]</scope>
    <source>
        <strain evidence="1 2">SYSU G07066</strain>
    </source>
</reference>
<dbReference type="SUPFAM" id="SSF69754">
    <property type="entry name" value="Ribosome binding protein Y (YfiA homologue)"/>
    <property type="match status" value="1"/>
</dbReference>
<dbReference type="CDD" id="cd00552">
    <property type="entry name" value="RaiA"/>
    <property type="match status" value="1"/>
</dbReference>
<gene>
    <name evidence="1" type="ORF">U1T56_03690</name>
</gene>
<dbReference type="Pfam" id="PF02482">
    <property type="entry name" value="Ribosomal_S30AE"/>
    <property type="match status" value="1"/>
</dbReference>
<name>A0ABU8XM60_9PROT</name>
<sequence length="104" mass="12023">MQKALQIYFHGMEASEALEARIREKVAELERRCPDATSCRVTVEKESRNHVKGNLFRISLVLHRPGRDIVVNRNGPKDHGHEDVYVALRDTFDAALRQIEELDR</sequence>
<dbReference type="InterPro" id="IPR003489">
    <property type="entry name" value="RHF/RaiA"/>
</dbReference>
<evidence type="ECO:0000313" key="2">
    <source>
        <dbReference type="Proteomes" id="UP001375743"/>
    </source>
</evidence>
<keyword evidence="2" id="KW-1185">Reference proteome</keyword>
<evidence type="ECO:0000313" key="1">
    <source>
        <dbReference type="EMBL" id="MEK0082242.1"/>
    </source>
</evidence>
<proteinExistence type="predicted"/>
<comment type="caution">
    <text evidence="1">The sequence shown here is derived from an EMBL/GenBank/DDBJ whole genome shotgun (WGS) entry which is preliminary data.</text>
</comment>
<dbReference type="EMBL" id="JBBLZC010000002">
    <property type="protein sequence ID" value="MEK0082242.1"/>
    <property type="molecule type" value="Genomic_DNA"/>
</dbReference>
<accession>A0ABU8XM60</accession>
<dbReference type="Gene3D" id="3.30.160.100">
    <property type="entry name" value="Ribosome hibernation promotion factor-like"/>
    <property type="match status" value="1"/>
</dbReference>
<dbReference type="InterPro" id="IPR036567">
    <property type="entry name" value="RHF-like"/>
</dbReference>
<organism evidence="1 2">
    <name type="scientific">Benzoatithermus flavus</name>
    <dbReference type="NCBI Taxonomy" id="3108223"/>
    <lineage>
        <taxon>Bacteria</taxon>
        <taxon>Pseudomonadati</taxon>
        <taxon>Pseudomonadota</taxon>
        <taxon>Alphaproteobacteria</taxon>
        <taxon>Geminicoccales</taxon>
        <taxon>Geminicoccaceae</taxon>
        <taxon>Benzoatithermus</taxon>
    </lineage>
</organism>